<dbReference type="EMBL" id="GGEC01089760">
    <property type="protein sequence ID" value="MBX70244.1"/>
    <property type="molecule type" value="Transcribed_RNA"/>
</dbReference>
<name>A0A2P2QTP4_RHIMU</name>
<sequence length="31" mass="3709">MLKFVSLNDRDLYFSVLALFVFQLLYSIYCS</sequence>
<reference evidence="2" key="1">
    <citation type="submission" date="2018-02" db="EMBL/GenBank/DDBJ databases">
        <title>Rhizophora mucronata_Transcriptome.</title>
        <authorList>
            <person name="Meera S.P."/>
            <person name="Sreeshan A."/>
            <person name="Augustine A."/>
        </authorList>
    </citation>
    <scope>NUCLEOTIDE SEQUENCE</scope>
    <source>
        <tissue evidence="2">Leaf</tissue>
    </source>
</reference>
<evidence type="ECO:0000256" key="1">
    <source>
        <dbReference type="SAM" id="Phobius"/>
    </source>
</evidence>
<organism evidence="2">
    <name type="scientific">Rhizophora mucronata</name>
    <name type="common">Asiatic mangrove</name>
    <dbReference type="NCBI Taxonomy" id="61149"/>
    <lineage>
        <taxon>Eukaryota</taxon>
        <taxon>Viridiplantae</taxon>
        <taxon>Streptophyta</taxon>
        <taxon>Embryophyta</taxon>
        <taxon>Tracheophyta</taxon>
        <taxon>Spermatophyta</taxon>
        <taxon>Magnoliopsida</taxon>
        <taxon>eudicotyledons</taxon>
        <taxon>Gunneridae</taxon>
        <taxon>Pentapetalae</taxon>
        <taxon>rosids</taxon>
        <taxon>fabids</taxon>
        <taxon>Malpighiales</taxon>
        <taxon>Rhizophoraceae</taxon>
        <taxon>Rhizophora</taxon>
    </lineage>
</organism>
<evidence type="ECO:0000313" key="2">
    <source>
        <dbReference type="EMBL" id="MBX70244.1"/>
    </source>
</evidence>
<keyword evidence="1" id="KW-0812">Transmembrane</keyword>
<keyword evidence="1" id="KW-1133">Transmembrane helix</keyword>
<feature type="transmembrane region" description="Helical" evidence="1">
    <location>
        <begin position="12"/>
        <end position="29"/>
    </location>
</feature>
<keyword evidence="1" id="KW-0472">Membrane</keyword>
<proteinExistence type="predicted"/>
<dbReference type="AlphaFoldDB" id="A0A2P2QTP4"/>
<protein>
    <submittedName>
        <fullName evidence="2">Uncharacterized protein</fullName>
    </submittedName>
</protein>
<accession>A0A2P2QTP4</accession>